<keyword evidence="3" id="KW-1185">Reference proteome</keyword>
<sequence>MSDAESVSEPNEKATAADDPPETAASVADGLTLPDDADATEAAAIAAAVSAHMRDQEAAAAAAAAETEGDSWDGKRWGFAGRVESLQRRTVRVRDGTPTDAWSAAGRADRL</sequence>
<dbReference type="Pfam" id="PF26062">
    <property type="entry name" value="DUF8022"/>
    <property type="match status" value="1"/>
</dbReference>
<comment type="caution">
    <text evidence="2">The sequence shown here is derived from an EMBL/GenBank/DDBJ whole genome shotgun (WGS) entry which is preliminary data.</text>
</comment>
<feature type="region of interest" description="Disordered" evidence="1">
    <location>
        <begin position="1"/>
        <end position="35"/>
    </location>
</feature>
<dbReference type="AlphaFoldDB" id="A0ABD6BS44"/>
<evidence type="ECO:0000313" key="2">
    <source>
        <dbReference type="EMBL" id="MFD1567826.1"/>
    </source>
</evidence>
<dbReference type="RefSeq" id="WP_379822035.1">
    <property type="nucleotide sequence ID" value="NZ_JBHUCZ010000009.1"/>
</dbReference>
<dbReference type="InterPro" id="IPR058335">
    <property type="entry name" value="PccX"/>
</dbReference>
<evidence type="ECO:0000313" key="3">
    <source>
        <dbReference type="Proteomes" id="UP001597139"/>
    </source>
</evidence>
<reference evidence="2 3" key="1">
    <citation type="journal article" date="2019" name="Int. J. Syst. Evol. Microbiol.">
        <title>The Global Catalogue of Microorganisms (GCM) 10K type strain sequencing project: providing services to taxonomists for standard genome sequencing and annotation.</title>
        <authorList>
            <consortium name="The Broad Institute Genomics Platform"/>
            <consortium name="The Broad Institute Genome Sequencing Center for Infectious Disease"/>
            <person name="Wu L."/>
            <person name="Ma J."/>
        </authorList>
    </citation>
    <scope>NUCLEOTIDE SEQUENCE [LARGE SCALE GENOMIC DNA]</scope>
    <source>
        <strain evidence="2 3">CGMCC 1.12859</strain>
    </source>
</reference>
<organism evidence="2 3">
    <name type="scientific">Halolamina litorea</name>
    <dbReference type="NCBI Taxonomy" id="1515593"/>
    <lineage>
        <taxon>Archaea</taxon>
        <taxon>Methanobacteriati</taxon>
        <taxon>Methanobacteriota</taxon>
        <taxon>Stenosarchaea group</taxon>
        <taxon>Halobacteria</taxon>
        <taxon>Halobacteriales</taxon>
        <taxon>Haloferacaceae</taxon>
    </lineage>
</organism>
<protein>
    <submittedName>
        <fullName evidence="2">Acc operon protein</fullName>
    </submittedName>
</protein>
<dbReference type="Proteomes" id="UP001597139">
    <property type="component" value="Unassembled WGS sequence"/>
</dbReference>
<gene>
    <name evidence="2" type="ORF">ACFSAU_10000</name>
</gene>
<feature type="region of interest" description="Disordered" evidence="1">
    <location>
        <begin position="90"/>
        <end position="111"/>
    </location>
</feature>
<accession>A0ABD6BS44</accession>
<dbReference type="EMBL" id="JBHUCZ010000009">
    <property type="protein sequence ID" value="MFD1567826.1"/>
    <property type="molecule type" value="Genomic_DNA"/>
</dbReference>
<evidence type="ECO:0000256" key="1">
    <source>
        <dbReference type="SAM" id="MobiDB-lite"/>
    </source>
</evidence>
<proteinExistence type="predicted"/>
<name>A0ABD6BS44_9EURY</name>